<dbReference type="InterPro" id="IPR051173">
    <property type="entry name" value="Ca_channel_alpha-2/delta"/>
</dbReference>
<reference evidence="2" key="1">
    <citation type="submission" date="2023-08" db="EMBL/GenBank/DDBJ databases">
        <title>Pelteobagrus vachellii genome.</title>
        <authorList>
            <person name="Liu H."/>
        </authorList>
    </citation>
    <scope>NUCLEOTIDE SEQUENCE</scope>
    <source>
        <strain evidence="2">PRFRI_2022a</strain>
        <tissue evidence="2">Muscle</tissue>
    </source>
</reference>
<dbReference type="GO" id="GO:0005891">
    <property type="term" value="C:voltage-gated calcium channel complex"/>
    <property type="evidence" value="ECO:0007669"/>
    <property type="project" value="TreeGrafter"/>
</dbReference>
<name>A0AA88MMR0_TACVA</name>
<dbReference type="PANTHER" id="PTHR10166">
    <property type="entry name" value="VOLTAGE-DEPENDENT CALCIUM CHANNEL SUBUNIT ALPHA-2/DELTA-RELATED"/>
    <property type="match status" value="1"/>
</dbReference>
<evidence type="ECO:0000259" key="1">
    <source>
        <dbReference type="Pfam" id="PF08473"/>
    </source>
</evidence>
<dbReference type="Pfam" id="PF08473">
    <property type="entry name" value="VGCC_alpha2"/>
    <property type="match status" value="1"/>
</dbReference>
<dbReference type="Proteomes" id="UP001187315">
    <property type="component" value="Unassembled WGS sequence"/>
</dbReference>
<evidence type="ECO:0000313" key="3">
    <source>
        <dbReference type="Proteomes" id="UP001187315"/>
    </source>
</evidence>
<dbReference type="GO" id="GO:0005245">
    <property type="term" value="F:voltage-gated calcium channel activity"/>
    <property type="evidence" value="ECO:0007669"/>
    <property type="project" value="TreeGrafter"/>
</dbReference>
<sequence length="284" mass="32410">MKLEFFQRKFWTASRQCATLDGKCSISCDDDDINCYLIDNNGFILVSEDSSMTGVFFGEAEGAVMSKLLSMGSFKRVTLYDYQAICRIYAESSDSSSCLLDPYFAFYATVKWLLTELIIFLMEFNLSSWWLVDSTAQAHRVGRTMLVPCDTEYPAFISERTIKETTGNIDCEDCIKSFVIQQIPSSNLFMVVVDNKCHCRDFGPITMDPIEIMKFLLHVFSLTPNAHNESLKCERLKLQKDRRRPDTCHPFHPEENSMECGRALNTSPSVVVTFFALLVALFPR</sequence>
<gene>
    <name evidence="2" type="ORF">Q7C36_012472</name>
</gene>
<protein>
    <recommendedName>
        <fullName evidence="1">Voltage-dependent calcium channel alpha-2/delta subunit conserved region domain-containing protein</fullName>
    </recommendedName>
</protein>
<dbReference type="EMBL" id="JAVHJS010000012">
    <property type="protein sequence ID" value="KAK2840893.1"/>
    <property type="molecule type" value="Genomic_DNA"/>
</dbReference>
<dbReference type="AlphaFoldDB" id="A0AA88MMR0"/>
<feature type="domain" description="Voltage-dependent calcium channel alpha-2/delta subunit conserved region" evidence="1">
    <location>
        <begin position="2"/>
        <end position="261"/>
    </location>
</feature>
<keyword evidence="3" id="KW-1185">Reference proteome</keyword>
<proteinExistence type="predicted"/>
<dbReference type="InterPro" id="IPR013680">
    <property type="entry name" value="VDCC_a2/dsu"/>
</dbReference>
<comment type="caution">
    <text evidence="2">The sequence shown here is derived from an EMBL/GenBank/DDBJ whole genome shotgun (WGS) entry which is preliminary data.</text>
</comment>
<evidence type="ECO:0000313" key="2">
    <source>
        <dbReference type="EMBL" id="KAK2840893.1"/>
    </source>
</evidence>
<dbReference type="PANTHER" id="PTHR10166:SF25">
    <property type="entry name" value="VOLTAGE-DEPENDENT CALCIUM CHANNEL SUBUNIT ALPHA-2_DELTA-3"/>
    <property type="match status" value="1"/>
</dbReference>
<accession>A0AA88MMR0</accession>
<organism evidence="2 3">
    <name type="scientific">Tachysurus vachellii</name>
    <name type="common">Darkbarbel catfish</name>
    <name type="synonym">Pelteobagrus vachellii</name>
    <dbReference type="NCBI Taxonomy" id="175792"/>
    <lineage>
        <taxon>Eukaryota</taxon>
        <taxon>Metazoa</taxon>
        <taxon>Chordata</taxon>
        <taxon>Craniata</taxon>
        <taxon>Vertebrata</taxon>
        <taxon>Euteleostomi</taxon>
        <taxon>Actinopterygii</taxon>
        <taxon>Neopterygii</taxon>
        <taxon>Teleostei</taxon>
        <taxon>Ostariophysi</taxon>
        <taxon>Siluriformes</taxon>
        <taxon>Bagridae</taxon>
        <taxon>Tachysurus</taxon>
    </lineage>
</organism>